<name>A0A545TVG4_9GAMM</name>
<evidence type="ECO:0000313" key="2">
    <source>
        <dbReference type="EMBL" id="TQV81151.1"/>
    </source>
</evidence>
<dbReference type="InterPro" id="IPR017938">
    <property type="entry name" value="Riboflavin_synthase-like_b-brl"/>
</dbReference>
<dbReference type="Gene3D" id="3.40.50.80">
    <property type="entry name" value="Nucleotide-binding domain of ferredoxin-NADP reductase (FNR) module"/>
    <property type="match status" value="1"/>
</dbReference>
<dbReference type="PANTHER" id="PTHR43513:SF3">
    <property type="entry name" value="DIHYDROOROTATE DEHYDROGENASE B (NAD(+)), ELECTRON TRANSFER SUBUNIT-RELATED"/>
    <property type="match status" value="1"/>
</dbReference>
<keyword evidence="3" id="KW-1185">Reference proteome</keyword>
<dbReference type="OrthoDB" id="9796486at2"/>
<dbReference type="Proteomes" id="UP000319732">
    <property type="component" value="Unassembled WGS sequence"/>
</dbReference>
<evidence type="ECO:0000259" key="1">
    <source>
        <dbReference type="PROSITE" id="PS51384"/>
    </source>
</evidence>
<dbReference type="Gene3D" id="2.40.30.10">
    <property type="entry name" value="Translation factors"/>
    <property type="match status" value="1"/>
</dbReference>
<dbReference type="InterPro" id="IPR039261">
    <property type="entry name" value="FNR_nucleotide-bd"/>
</dbReference>
<dbReference type="PRINTS" id="PR00410">
    <property type="entry name" value="PHEHYDRXLASE"/>
</dbReference>
<dbReference type="InterPro" id="IPR017927">
    <property type="entry name" value="FAD-bd_FR_type"/>
</dbReference>
<comment type="caution">
    <text evidence="2">The sequence shown here is derived from an EMBL/GenBank/DDBJ whole genome shotgun (WGS) entry which is preliminary data.</text>
</comment>
<gene>
    <name evidence="2" type="ORF">FKG94_08560</name>
</gene>
<feature type="domain" description="FAD-binding FR-type" evidence="1">
    <location>
        <begin position="24"/>
        <end position="130"/>
    </location>
</feature>
<protein>
    <recommendedName>
        <fullName evidence="1">FAD-binding FR-type domain-containing protein</fullName>
    </recommendedName>
</protein>
<evidence type="ECO:0000313" key="3">
    <source>
        <dbReference type="Proteomes" id="UP000319732"/>
    </source>
</evidence>
<sequence>MPKFKQTPSGRVSGGTVTDFAAGRTRLATRAVQLVDYYSDGGQTRHFLFRFPDFGRPGDDVWRGISPGEFLVLDIPGIGAAPFSFTYPPNQYGEFCVLVRHQDGVDRALFDMEVGSTLGARGPFGKPWPLAALRDERVLVVAAGDGLAPLVMLIDHLLTEHWCERLALVYGARDPEAQMLTPERERWQKQIDVFDTLEQGAGYAPPAAAVTPPYADANIMPRYPATSIRRRLSGTATEALPGVLARFGRPSRALLCGSVTMMRAAAAYLVAQRLPPSAIWVSAREQMSCVAGLCAHRYQTRCAEGPTFRWDKAGTWL</sequence>
<dbReference type="PANTHER" id="PTHR43513">
    <property type="entry name" value="DIHYDROOROTATE DEHYDROGENASE B (NAD(+)), ELECTRON TRANSFER SUBUNIT"/>
    <property type="match status" value="1"/>
</dbReference>
<dbReference type="SUPFAM" id="SSF52343">
    <property type="entry name" value="Ferredoxin reductase-like, C-terminal NADP-linked domain"/>
    <property type="match status" value="1"/>
</dbReference>
<reference evidence="2 3" key="1">
    <citation type="submission" date="2019-06" db="EMBL/GenBank/DDBJ databases">
        <title>Whole genome sequence for Cellvibrionaceae sp. R142.</title>
        <authorList>
            <person name="Wang G."/>
        </authorList>
    </citation>
    <scope>NUCLEOTIDE SEQUENCE [LARGE SCALE GENOMIC DNA]</scope>
    <source>
        <strain evidence="2 3">R142</strain>
    </source>
</reference>
<dbReference type="PROSITE" id="PS51384">
    <property type="entry name" value="FAD_FR"/>
    <property type="match status" value="1"/>
</dbReference>
<dbReference type="SUPFAM" id="SSF63380">
    <property type="entry name" value="Riboflavin synthase domain-like"/>
    <property type="match status" value="1"/>
</dbReference>
<dbReference type="EMBL" id="VHSG01000008">
    <property type="protein sequence ID" value="TQV81151.1"/>
    <property type="molecule type" value="Genomic_DNA"/>
</dbReference>
<organism evidence="2 3">
    <name type="scientific">Exilibacterium tricleocarpae</name>
    <dbReference type="NCBI Taxonomy" id="2591008"/>
    <lineage>
        <taxon>Bacteria</taxon>
        <taxon>Pseudomonadati</taxon>
        <taxon>Pseudomonadota</taxon>
        <taxon>Gammaproteobacteria</taxon>
        <taxon>Cellvibrionales</taxon>
        <taxon>Cellvibrionaceae</taxon>
        <taxon>Exilibacterium</taxon>
    </lineage>
</organism>
<dbReference type="GO" id="GO:0016491">
    <property type="term" value="F:oxidoreductase activity"/>
    <property type="evidence" value="ECO:0007669"/>
    <property type="project" value="InterPro"/>
</dbReference>
<accession>A0A545TVG4</accession>
<dbReference type="AlphaFoldDB" id="A0A545TVG4"/>
<dbReference type="InterPro" id="IPR050353">
    <property type="entry name" value="PyrK_electron_transfer"/>
</dbReference>
<proteinExistence type="predicted"/>
<dbReference type="RefSeq" id="WP_142903812.1">
    <property type="nucleotide sequence ID" value="NZ_ML660091.1"/>
</dbReference>